<protein>
    <recommendedName>
        <fullName evidence="4">DDE Tnp4 domain-containing protein</fullName>
    </recommendedName>
</protein>
<gene>
    <name evidence="2" type="ORF">KC01_LOCUS20524</name>
</gene>
<organism evidence="2 3">
    <name type="scientific">Knipowitschia caucasica</name>
    <name type="common">Caucasian dwarf goby</name>
    <name type="synonym">Pomatoschistus caucasicus</name>
    <dbReference type="NCBI Taxonomy" id="637954"/>
    <lineage>
        <taxon>Eukaryota</taxon>
        <taxon>Metazoa</taxon>
        <taxon>Chordata</taxon>
        <taxon>Craniata</taxon>
        <taxon>Vertebrata</taxon>
        <taxon>Euteleostomi</taxon>
        <taxon>Actinopterygii</taxon>
        <taxon>Neopterygii</taxon>
        <taxon>Teleostei</taxon>
        <taxon>Neoteleostei</taxon>
        <taxon>Acanthomorphata</taxon>
        <taxon>Gobiaria</taxon>
        <taxon>Gobiiformes</taxon>
        <taxon>Gobioidei</taxon>
        <taxon>Gobiidae</taxon>
        <taxon>Gobiinae</taxon>
        <taxon>Knipowitschia</taxon>
    </lineage>
</organism>
<accession>A0AAV2KSN4</accession>
<evidence type="ECO:0000256" key="1">
    <source>
        <dbReference type="SAM" id="MobiDB-lite"/>
    </source>
</evidence>
<proteinExistence type="predicted"/>
<dbReference type="PANTHER" id="PTHR22930">
    <property type="match status" value="1"/>
</dbReference>
<name>A0AAV2KSN4_KNICA</name>
<dbReference type="EMBL" id="OZ035841">
    <property type="protein sequence ID" value="CAL1591112.1"/>
    <property type="molecule type" value="Genomic_DNA"/>
</dbReference>
<dbReference type="InterPro" id="IPR045249">
    <property type="entry name" value="HARBI1-like"/>
</dbReference>
<evidence type="ECO:0008006" key="4">
    <source>
        <dbReference type="Google" id="ProtNLM"/>
    </source>
</evidence>
<reference evidence="2 3" key="1">
    <citation type="submission" date="2024-04" db="EMBL/GenBank/DDBJ databases">
        <authorList>
            <person name="Waldvogel A.-M."/>
            <person name="Schoenle A."/>
        </authorList>
    </citation>
    <scope>NUCLEOTIDE SEQUENCE [LARGE SCALE GENOMIC DNA]</scope>
</reference>
<sequence>MASERNRLLLLLELNSIDTLMLLIHKRRQERLRRVRRWYVRPPHVPRPRALDCVPAIGRLKDMDEETHFKYFLMSPGTFDKLLKLVLPHIKHQGTHRMPIEAAQRLAVTIRVLASGENQQTVAASFNLGDSTVSRIVSKVCKALWLALQPEYLPCPSTSQWKDIAADFWRLWDFPNCVGSLCAKHVNIKTPPAHASREPKGSLSVLLMATCDARHRFTTLDVAAYGRDGDSQSKLLGQTLNLPPPAALPGTETLIPHLMAADAAFPLHNNIMCPFPGENLCRERQTFNYRLSRTVRACTVLHNYLTVNDEANTPEMRYIPPHFLDSESDGLVQPGEWRNGVADNSNLQPLPPAEMDPERTTSEAVCVRDKLTKFFMEPAGAVPWQGDIVAHLAVAQEPIDFIDF</sequence>
<keyword evidence="3" id="KW-1185">Reference proteome</keyword>
<dbReference type="Proteomes" id="UP001497482">
    <property type="component" value="Chromosome 19"/>
</dbReference>
<evidence type="ECO:0000313" key="3">
    <source>
        <dbReference type="Proteomes" id="UP001497482"/>
    </source>
</evidence>
<dbReference type="PANTHER" id="PTHR22930:SF269">
    <property type="entry name" value="NUCLEASE HARBI1-LIKE PROTEIN"/>
    <property type="match status" value="1"/>
</dbReference>
<evidence type="ECO:0000313" key="2">
    <source>
        <dbReference type="EMBL" id="CAL1591112.1"/>
    </source>
</evidence>
<feature type="region of interest" description="Disordered" evidence="1">
    <location>
        <begin position="342"/>
        <end position="361"/>
    </location>
</feature>
<dbReference type="AlphaFoldDB" id="A0AAV2KSN4"/>